<dbReference type="EMBL" id="JANBQF010000268">
    <property type="protein sequence ID" value="KAJ2002811.1"/>
    <property type="molecule type" value="Genomic_DNA"/>
</dbReference>
<dbReference type="OrthoDB" id="5568525at2759"/>
<dbReference type="Proteomes" id="UP001150907">
    <property type="component" value="Unassembled WGS sequence"/>
</dbReference>
<dbReference type="AlphaFoldDB" id="A0A9W8BB80"/>
<feature type="region of interest" description="Disordered" evidence="1">
    <location>
        <begin position="20"/>
        <end position="59"/>
    </location>
</feature>
<feature type="region of interest" description="Disordered" evidence="1">
    <location>
        <begin position="129"/>
        <end position="206"/>
    </location>
</feature>
<keyword evidence="3" id="KW-1185">Reference proteome</keyword>
<reference evidence="2" key="1">
    <citation type="submission" date="2022-07" db="EMBL/GenBank/DDBJ databases">
        <title>Phylogenomic reconstructions and comparative analyses of Kickxellomycotina fungi.</title>
        <authorList>
            <person name="Reynolds N.K."/>
            <person name="Stajich J.E."/>
            <person name="Barry K."/>
            <person name="Grigoriev I.V."/>
            <person name="Crous P."/>
            <person name="Smith M.E."/>
        </authorList>
    </citation>
    <scope>NUCLEOTIDE SEQUENCE</scope>
    <source>
        <strain evidence="2">IMI 214461</strain>
    </source>
</reference>
<organism evidence="2 3">
    <name type="scientific">Coemansia thaxteri</name>
    <dbReference type="NCBI Taxonomy" id="2663907"/>
    <lineage>
        <taxon>Eukaryota</taxon>
        <taxon>Fungi</taxon>
        <taxon>Fungi incertae sedis</taxon>
        <taxon>Zoopagomycota</taxon>
        <taxon>Kickxellomycotina</taxon>
        <taxon>Kickxellomycetes</taxon>
        <taxon>Kickxellales</taxon>
        <taxon>Kickxellaceae</taxon>
        <taxon>Coemansia</taxon>
    </lineage>
</organism>
<sequence>MSTTAALTSAAAHPQGLFASAVSSASSSSSEAASSSISVASSRQQQQQQRGSLAADSPWPMAVEALAQRLWDCGRDALQLSRQQQQRRRRSASPCESRLVPNDEDEDDVGVGAAGLCDGPYVRVDLGGPEEEKEEELAPPAPRPPATATTRHMHCLQPRSNPFKPMLRRDASRVASPTATPLLTRANSGDSSVSARSAHGPSPSPSVCTHCKRGNFLEFCFVADRCRCSCHNECPCNPCLDIRGCRRLQQQKHQQQHHKPSLCPLAT</sequence>
<feature type="compositionally biased region" description="Low complexity" evidence="1">
    <location>
        <begin position="20"/>
        <end position="55"/>
    </location>
</feature>
<evidence type="ECO:0000313" key="2">
    <source>
        <dbReference type="EMBL" id="KAJ2002811.1"/>
    </source>
</evidence>
<gene>
    <name evidence="2" type="ORF">H4R26_003409</name>
</gene>
<proteinExistence type="predicted"/>
<comment type="caution">
    <text evidence="2">The sequence shown here is derived from an EMBL/GenBank/DDBJ whole genome shotgun (WGS) entry which is preliminary data.</text>
</comment>
<evidence type="ECO:0000313" key="3">
    <source>
        <dbReference type="Proteomes" id="UP001150907"/>
    </source>
</evidence>
<evidence type="ECO:0000256" key="1">
    <source>
        <dbReference type="SAM" id="MobiDB-lite"/>
    </source>
</evidence>
<name>A0A9W8BB80_9FUNG</name>
<feature type="region of interest" description="Disordered" evidence="1">
    <location>
        <begin position="82"/>
        <end position="112"/>
    </location>
</feature>
<feature type="compositionally biased region" description="Polar residues" evidence="1">
    <location>
        <begin position="175"/>
        <end position="195"/>
    </location>
</feature>
<protein>
    <submittedName>
        <fullName evidence="2">Uncharacterized protein</fullName>
    </submittedName>
</protein>
<accession>A0A9W8BB80</accession>